<dbReference type="EMBL" id="CM046397">
    <property type="protein sequence ID" value="KAI8535278.1"/>
    <property type="molecule type" value="Genomic_DNA"/>
</dbReference>
<dbReference type="Proteomes" id="UP001062846">
    <property type="component" value="Chromosome 10"/>
</dbReference>
<name>A0ACC0M2K7_RHOML</name>
<sequence length="159" mass="17438">MLDFPSDTEFSDPNLVIPGEFIVSRLIGFSCINLCSPIIEDFAPYSLTLQNRVFRDLFYLLVRLYPKFLIGTLMSEGFVNFALILQAEESMAEEKSSLRRSSIIRASPDKGQLSSVKPSSPPAPSSKGPHRVPAFSASVGSMPLGKGFRSFCAKEGPID</sequence>
<evidence type="ECO:0000313" key="1">
    <source>
        <dbReference type="EMBL" id="KAI8535278.1"/>
    </source>
</evidence>
<organism evidence="1 2">
    <name type="scientific">Rhododendron molle</name>
    <name type="common">Chinese azalea</name>
    <name type="synonym">Azalea mollis</name>
    <dbReference type="NCBI Taxonomy" id="49168"/>
    <lineage>
        <taxon>Eukaryota</taxon>
        <taxon>Viridiplantae</taxon>
        <taxon>Streptophyta</taxon>
        <taxon>Embryophyta</taxon>
        <taxon>Tracheophyta</taxon>
        <taxon>Spermatophyta</taxon>
        <taxon>Magnoliopsida</taxon>
        <taxon>eudicotyledons</taxon>
        <taxon>Gunneridae</taxon>
        <taxon>Pentapetalae</taxon>
        <taxon>asterids</taxon>
        <taxon>Ericales</taxon>
        <taxon>Ericaceae</taxon>
        <taxon>Ericoideae</taxon>
        <taxon>Rhodoreae</taxon>
        <taxon>Rhododendron</taxon>
    </lineage>
</organism>
<protein>
    <submittedName>
        <fullName evidence="1">Uncharacterized protein</fullName>
    </submittedName>
</protein>
<accession>A0ACC0M2K7</accession>
<keyword evidence="2" id="KW-1185">Reference proteome</keyword>
<evidence type="ECO:0000313" key="2">
    <source>
        <dbReference type="Proteomes" id="UP001062846"/>
    </source>
</evidence>
<gene>
    <name evidence="1" type="ORF">RHMOL_Rhmol10G0161300</name>
</gene>
<reference evidence="1" key="1">
    <citation type="submission" date="2022-02" db="EMBL/GenBank/DDBJ databases">
        <title>Plant Genome Project.</title>
        <authorList>
            <person name="Zhang R.-G."/>
        </authorList>
    </citation>
    <scope>NUCLEOTIDE SEQUENCE</scope>
    <source>
        <strain evidence="1">AT1</strain>
    </source>
</reference>
<proteinExistence type="predicted"/>
<comment type="caution">
    <text evidence="1">The sequence shown here is derived from an EMBL/GenBank/DDBJ whole genome shotgun (WGS) entry which is preliminary data.</text>
</comment>